<proteinExistence type="predicted"/>
<gene>
    <name evidence="1" type="ORF">CAMPLR22A2D_LOCUS53</name>
</gene>
<dbReference type="EMBL" id="LS480641">
    <property type="protein sequence ID" value="SPT15465.1"/>
    <property type="molecule type" value="Genomic_DNA"/>
</dbReference>
<protein>
    <submittedName>
        <fullName evidence="1">Uncharacterized protein</fullName>
    </submittedName>
</protein>
<dbReference type="InterPro" id="IPR032675">
    <property type="entry name" value="LRR_dom_sf"/>
</dbReference>
<dbReference type="SUPFAM" id="SSF52047">
    <property type="entry name" value="RNI-like"/>
    <property type="match status" value="1"/>
</dbReference>
<dbReference type="PANTHER" id="PTHR34630:SF100">
    <property type="entry name" value="OS02G0118900 PROTEIN"/>
    <property type="match status" value="1"/>
</dbReference>
<reference evidence="1 2" key="1">
    <citation type="submission" date="2018-05" db="EMBL/GenBank/DDBJ databases">
        <authorList>
            <person name="Thind KAUR A."/>
        </authorList>
    </citation>
    <scope>NUCLEOTIDE SEQUENCE [LARGE SCALE GENOMIC DNA]</scope>
</reference>
<dbReference type="Gene3D" id="3.80.10.10">
    <property type="entry name" value="Ribonuclease Inhibitor"/>
    <property type="match status" value="2"/>
</dbReference>
<organism evidence="1 2">
    <name type="scientific">Triticum aestivum</name>
    <name type="common">Wheat</name>
    <dbReference type="NCBI Taxonomy" id="4565"/>
    <lineage>
        <taxon>Eukaryota</taxon>
        <taxon>Viridiplantae</taxon>
        <taxon>Streptophyta</taxon>
        <taxon>Embryophyta</taxon>
        <taxon>Tracheophyta</taxon>
        <taxon>Spermatophyta</taxon>
        <taxon>Magnoliopsida</taxon>
        <taxon>Liliopsida</taxon>
        <taxon>Poales</taxon>
        <taxon>Poaceae</taxon>
        <taxon>BOP clade</taxon>
        <taxon>Pooideae</taxon>
        <taxon>Triticodae</taxon>
        <taxon>Triticeae</taxon>
        <taxon>Triticinae</taxon>
        <taxon>Triticum</taxon>
    </lineage>
</organism>
<dbReference type="SUPFAM" id="SSF52058">
    <property type="entry name" value="L domain-like"/>
    <property type="match status" value="1"/>
</dbReference>
<dbReference type="PANTHER" id="PTHR34630">
    <property type="entry name" value="OS11G0677101 PROTEIN"/>
    <property type="match status" value="1"/>
</dbReference>
<evidence type="ECO:0000313" key="1">
    <source>
        <dbReference type="EMBL" id="SPT15465.1"/>
    </source>
</evidence>
<dbReference type="AlphaFoldDB" id="A0A7H4LA27"/>
<dbReference type="Proteomes" id="UP000280104">
    <property type="component" value="Chromosome II"/>
</dbReference>
<sequence length="609" mass="67887">MLNSKKLIVKCSVSLVGPLGGQSNGECQLPVEYMRIEWLKSISGKELTELLPHFPMLSKLEIIPHLSREMMFSRRYQQPMGMEEDEVTAAEGDDDDGTLLFPAHLFDSLQDAHMFPLLQGLIIGDWPKLLGLPFSNHIVSPDCFPRLQELQIQGCPEFSSAIPISWINSLRRATIKNVKLLQEFVYSKSSGRAELDLVGRGDLHSLDQVLVFDKETCLEKLTLLRCPPLELKHLLKLKSLKTLIVHLSDGLVGPLVGQGDVEWQLPIEHIEIYNINGIIGKDLTELLPHLPELSKLEIKWCKNIKQLVVGVDLHQTTSAAISEIEEDDDGVLLFPARLCRSLRELEFSHCPELVLVDPPTLVPGRGGLQALQTLQRLSIVPSPRFLSRLEIVPSRHIFPSSLHFLELMSVKGMGTLEPLSNLSSLVTLKLWSCGENLTCQGLRSLLTTGAQLKELRVSWSPRFFDGWEDAKGGEKQQTLRVLETDDAAGLLSAPICSFLSSSLTTLKLCGDGSEGMERFSEEQEDALQLLSSLQELEFWQFHNLQQLPAGLRNLTGLKELAIHSATVSSLPNGGLPESLQKLIVIYGCNEKLRQHCRGLEGTIPELRIQ</sequence>
<evidence type="ECO:0000313" key="2">
    <source>
        <dbReference type="Proteomes" id="UP000280104"/>
    </source>
</evidence>
<accession>A0A7H4LA27</accession>
<name>A0A7H4LA27_WHEAT</name>